<reference evidence="5" key="1">
    <citation type="journal article" date="2019" name="Int. J. Syst. Evol. Microbiol.">
        <title>The Global Catalogue of Microorganisms (GCM) 10K type strain sequencing project: providing services to taxonomists for standard genome sequencing and annotation.</title>
        <authorList>
            <consortium name="The Broad Institute Genomics Platform"/>
            <consortium name="The Broad Institute Genome Sequencing Center for Infectious Disease"/>
            <person name="Wu L."/>
            <person name="Ma J."/>
        </authorList>
    </citation>
    <scope>NUCLEOTIDE SEQUENCE [LARGE SCALE GENOMIC DNA]</scope>
    <source>
        <strain evidence="5">CCUG 63682</strain>
    </source>
</reference>
<feature type="signal peptide" evidence="2">
    <location>
        <begin position="1"/>
        <end position="20"/>
    </location>
</feature>
<evidence type="ECO:0000256" key="1">
    <source>
        <dbReference type="ARBA" id="ARBA00022729"/>
    </source>
</evidence>
<dbReference type="NCBIfam" id="TIGR04183">
    <property type="entry name" value="Por_Secre_tail"/>
    <property type="match status" value="1"/>
</dbReference>
<comment type="caution">
    <text evidence="4">The sequence shown here is derived from an EMBL/GenBank/DDBJ whole genome shotgun (WGS) entry which is preliminary data.</text>
</comment>
<dbReference type="Pfam" id="PF18962">
    <property type="entry name" value="Por_Secre_tail"/>
    <property type="match status" value="1"/>
</dbReference>
<evidence type="ECO:0000313" key="4">
    <source>
        <dbReference type="EMBL" id="MFC4722856.1"/>
    </source>
</evidence>
<dbReference type="Proteomes" id="UP001595953">
    <property type="component" value="Unassembled WGS sequence"/>
</dbReference>
<keyword evidence="5" id="KW-1185">Reference proteome</keyword>
<protein>
    <submittedName>
        <fullName evidence="4">T9SS type A sorting domain-containing protein</fullName>
    </submittedName>
</protein>
<evidence type="ECO:0000256" key="2">
    <source>
        <dbReference type="SAM" id="SignalP"/>
    </source>
</evidence>
<keyword evidence="1 2" id="KW-0732">Signal</keyword>
<name>A0ABV9N475_9FLAO</name>
<sequence>MKKTTLFLLLLVVNSFYVIGQVTRQGFDNQQKDNWSYTSNIPFYDFGNGSDLWAQKSNSNGRIRGPFSGTSYLAGRDLDNEYSENYTGKSSPEHILTFDPIYIGGLGAEMSFRIHYVGIDKNDYIYYQLSYNNGTDWSTYDYMADVFRTNQNGNFNSRGWEEVKYTIPTGPSFVRMRLVIYQNGNEYLGFDDFQVVSQTLSTKDNLIEGFTYGPNPTSGVLRMKAKTTLDKAAVYDVLGKEVFSQKGSSTEMTLNITNLTSGLYLVKVQSGEVTQTFKIINK</sequence>
<evidence type="ECO:0000313" key="5">
    <source>
        <dbReference type="Proteomes" id="UP001595953"/>
    </source>
</evidence>
<dbReference type="RefSeq" id="WP_387963728.1">
    <property type="nucleotide sequence ID" value="NZ_JBHSGP010000014.1"/>
</dbReference>
<gene>
    <name evidence="4" type="ORF">ACFO5O_11025</name>
</gene>
<feature type="domain" description="Secretion system C-terminal sorting" evidence="3">
    <location>
        <begin position="214"/>
        <end position="280"/>
    </location>
</feature>
<feature type="chain" id="PRO_5045613688" evidence="2">
    <location>
        <begin position="21"/>
        <end position="282"/>
    </location>
</feature>
<dbReference type="InterPro" id="IPR026444">
    <property type="entry name" value="Secre_tail"/>
</dbReference>
<proteinExistence type="predicted"/>
<dbReference type="EMBL" id="JBHSGP010000014">
    <property type="protein sequence ID" value="MFC4722856.1"/>
    <property type="molecule type" value="Genomic_DNA"/>
</dbReference>
<evidence type="ECO:0000259" key="3">
    <source>
        <dbReference type="Pfam" id="PF18962"/>
    </source>
</evidence>
<organism evidence="4 5">
    <name type="scientific">Geojedonia litorea</name>
    <dbReference type="NCBI Taxonomy" id="1268269"/>
    <lineage>
        <taxon>Bacteria</taxon>
        <taxon>Pseudomonadati</taxon>
        <taxon>Bacteroidota</taxon>
        <taxon>Flavobacteriia</taxon>
        <taxon>Flavobacteriales</taxon>
        <taxon>Flavobacteriaceae</taxon>
        <taxon>Geojedonia</taxon>
    </lineage>
</organism>
<accession>A0ABV9N475</accession>